<dbReference type="GeneID" id="14493894"/>
<protein>
    <submittedName>
        <fullName evidence="2">Uncharacterized protein</fullName>
    </submittedName>
</protein>
<sequence>MNEDISNMKLYSTYLLDTTNLSIIDYSITPEEELRDETSNLKLTSTTNSSNDITDLNGLVTILNDKIIEFQPCSDLLHTLSDVVVIQVIEILETLHKFEEENSTRLITFKESDTVVEKFSENVDTILNMYMFVMIESYEYLTNVSQQNHSTTINPLQKENTTLLENVRSIKEKWSKLYYFPDLIVSHLTMQELKLKHCLLINKNNETISLKLFKYVFMTCLIEMRKLFIKLISHLIDNSKDIKDEIHVTFINFIDILVDCSIEIKCCEILVGIRSIIKMWICCNDNYVDIYHWCKRKQLSWEIEQGKQKLKMEENASEEEEEEEMNGLLLTDQCEFGKLFIKDILRICKEYRREKMIQEGQDYSIDLGFEIDSQYDFKNDSSDEYNMTIFDDDYGDVAEQQEIDHFMKQEKNILDELEQLRNSKRQNINSIDELSTYIKFDPVDTPRRKKRHRKQRVIKPPSILGFWWTQQTDRIQRSIQNAKQQWDMIFLKEPKRDVVDWVEHYKHEKDTKCVRVVTRQSKRTSRYWKTLCATRVVQPASAKLLSWLE</sequence>
<dbReference type="RefSeq" id="XP_004178403.1">
    <property type="nucleotide sequence ID" value="XM_004178355.1"/>
</dbReference>
<dbReference type="eggNOG" id="ENOG502S9KC">
    <property type="taxonomic scope" value="Eukaryota"/>
</dbReference>
<dbReference type="AlphaFoldDB" id="I2GXN2"/>
<dbReference type="HOGENOM" id="CLU_496230_0_0_1"/>
<proteinExistence type="predicted"/>
<accession>I2GXN2</accession>
<evidence type="ECO:0000313" key="3">
    <source>
        <dbReference type="Proteomes" id="UP000002866"/>
    </source>
</evidence>
<dbReference type="InParanoid" id="I2GXN2"/>
<dbReference type="KEGG" id="tbl:TBLA_0B00400"/>
<dbReference type="EMBL" id="HE806317">
    <property type="protein sequence ID" value="CCH58884.1"/>
    <property type="molecule type" value="Genomic_DNA"/>
</dbReference>
<name>I2GXN2_HENB6</name>
<organism evidence="2 3">
    <name type="scientific">Henningerozyma blattae (strain ATCC 34711 / CBS 6284 / DSM 70876 / NBRC 10599 / NRRL Y-10934 / UCD 77-7)</name>
    <name type="common">Yeast</name>
    <name type="synonym">Tetrapisispora blattae</name>
    <dbReference type="NCBI Taxonomy" id="1071380"/>
    <lineage>
        <taxon>Eukaryota</taxon>
        <taxon>Fungi</taxon>
        <taxon>Dikarya</taxon>
        <taxon>Ascomycota</taxon>
        <taxon>Saccharomycotina</taxon>
        <taxon>Saccharomycetes</taxon>
        <taxon>Saccharomycetales</taxon>
        <taxon>Saccharomycetaceae</taxon>
        <taxon>Henningerozyma</taxon>
    </lineage>
</organism>
<reference evidence="2 3" key="1">
    <citation type="journal article" date="2011" name="Proc. Natl. Acad. Sci. U.S.A.">
        <title>Evolutionary erosion of yeast sex chromosomes by mating-type switching accidents.</title>
        <authorList>
            <person name="Gordon J.L."/>
            <person name="Armisen D."/>
            <person name="Proux-Wera E."/>
            <person name="Oheigeartaigh S.S."/>
            <person name="Byrne K.P."/>
            <person name="Wolfe K.H."/>
        </authorList>
    </citation>
    <scope>NUCLEOTIDE SEQUENCE [LARGE SCALE GENOMIC DNA]</scope>
    <source>
        <strain evidence="3">ATCC 34711 / CBS 6284 / DSM 70876 / NBRC 10599 / NRRL Y-10934 / UCD 77-7</strain>
    </source>
</reference>
<feature type="coiled-coil region" evidence="1">
    <location>
        <begin position="403"/>
        <end position="434"/>
    </location>
</feature>
<gene>
    <name evidence="2" type="primary">TBLA0B00400</name>
    <name evidence="2" type="ORF">TBLA_0B00400</name>
</gene>
<keyword evidence="1" id="KW-0175">Coiled coil</keyword>
<evidence type="ECO:0000256" key="1">
    <source>
        <dbReference type="SAM" id="Coils"/>
    </source>
</evidence>
<dbReference type="OrthoDB" id="4058896at2759"/>
<feature type="coiled-coil region" evidence="1">
    <location>
        <begin position="296"/>
        <end position="323"/>
    </location>
</feature>
<keyword evidence="3" id="KW-1185">Reference proteome</keyword>
<evidence type="ECO:0000313" key="2">
    <source>
        <dbReference type="EMBL" id="CCH58884.1"/>
    </source>
</evidence>
<dbReference type="Proteomes" id="UP000002866">
    <property type="component" value="Chromosome 2"/>
</dbReference>
<dbReference type="FunCoup" id="I2GXN2">
    <property type="interactions" value="74"/>
</dbReference>